<organism evidence="1 2">
    <name type="scientific">Cladophialophora chaetospira</name>
    <dbReference type="NCBI Taxonomy" id="386627"/>
    <lineage>
        <taxon>Eukaryota</taxon>
        <taxon>Fungi</taxon>
        <taxon>Dikarya</taxon>
        <taxon>Ascomycota</taxon>
        <taxon>Pezizomycotina</taxon>
        <taxon>Eurotiomycetes</taxon>
        <taxon>Chaetothyriomycetidae</taxon>
        <taxon>Chaetothyriales</taxon>
        <taxon>Herpotrichiellaceae</taxon>
        <taxon>Cladophialophora</taxon>
    </lineage>
</organism>
<gene>
    <name evidence="1" type="ORF">H2200_010365</name>
</gene>
<dbReference type="Proteomes" id="UP001172673">
    <property type="component" value="Unassembled WGS sequence"/>
</dbReference>
<accession>A0AA38X1C3</accession>
<protein>
    <submittedName>
        <fullName evidence="1">Uncharacterized protein</fullName>
    </submittedName>
</protein>
<reference evidence="1" key="1">
    <citation type="submission" date="2022-10" db="EMBL/GenBank/DDBJ databases">
        <title>Culturing micro-colonial fungi from biological soil crusts in the Mojave desert and describing Neophaeococcomyces mojavensis, and introducing the new genera and species Taxawa tesnikishii.</title>
        <authorList>
            <person name="Kurbessoian T."/>
            <person name="Stajich J.E."/>
        </authorList>
    </citation>
    <scope>NUCLEOTIDE SEQUENCE</scope>
    <source>
        <strain evidence="1">TK_41</strain>
    </source>
</reference>
<sequence length="358" mass="40445">MSSTTGDSTVGMPTSLLKSQRFEDRLCGIRTAFEKVEAFLDDPDSPGEPLTEEEIHSISLSYRCLVTALRTHLDRLHTYILTPGNPSFSLTENLTNLDHHWVASKALSCMQEITFLLGISKKEPRKYEKPKPISEYPAARYLAVLRLNAWTAFHNLHLIEKNMQEADSKIEGSALRAATRKCWFALHHSVLIQGSYMAAESVALLNHIGLDGIIKDFVTIDSNTVTSEPAVVSELEPTAKPEEEERPTCFICWSDCSELPVWQEPIELPEYARAAPAEVDETGPDAMIRVPCCNGGYFHRKCLIRAFKPPHPICPHCQQLFPDAFCVELCEWQCRDISRQTHMVRELMLEEQSRNLCA</sequence>
<evidence type="ECO:0000313" key="2">
    <source>
        <dbReference type="Proteomes" id="UP001172673"/>
    </source>
</evidence>
<name>A0AA38X1C3_9EURO</name>
<dbReference type="AlphaFoldDB" id="A0AA38X1C3"/>
<keyword evidence="2" id="KW-1185">Reference proteome</keyword>
<evidence type="ECO:0000313" key="1">
    <source>
        <dbReference type="EMBL" id="KAJ9604976.1"/>
    </source>
</evidence>
<proteinExistence type="predicted"/>
<dbReference type="EMBL" id="JAPDRK010000017">
    <property type="protein sequence ID" value="KAJ9604976.1"/>
    <property type="molecule type" value="Genomic_DNA"/>
</dbReference>
<comment type="caution">
    <text evidence="1">The sequence shown here is derived from an EMBL/GenBank/DDBJ whole genome shotgun (WGS) entry which is preliminary data.</text>
</comment>